<protein>
    <submittedName>
        <fullName evidence="2">Uncharacterized protein</fullName>
    </submittedName>
</protein>
<feature type="transmembrane region" description="Helical" evidence="1">
    <location>
        <begin position="136"/>
        <end position="158"/>
    </location>
</feature>
<dbReference type="RefSeq" id="WP_253239784.1">
    <property type="nucleotide sequence ID" value="NZ_JAMYJR010000027.1"/>
</dbReference>
<evidence type="ECO:0000256" key="1">
    <source>
        <dbReference type="SAM" id="Phobius"/>
    </source>
</evidence>
<organism evidence="2 3">
    <name type="scientific">Paractinoplanes aksuensis</name>
    <dbReference type="NCBI Taxonomy" id="2939490"/>
    <lineage>
        <taxon>Bacteria</taxon>
        <taxon>Bacillati</taxon>
        <taxon>Actinomycetota</taxon>
        <taxon>Actinomycetes</taxon>
        <taxon>Micromonosporales</taxon>
        <taxon>Micromonosporaceae</taxon>
        <taxon>Paractinoplanes</taxon>
    </lineage>
</organism>
<feature type="transmembrane region" description="Helical" evidence="1">
    <location>
        <begin position="66"/>
        <end position="91"/>
    </location>
</feature>
<keyword evidence="1" id="KW-1133">Transmembrane helix</keyword>
<feature type="transmembrane region" description="Helical" evidence="1">
    <location>
        <begin position="278"/>
        <end position="297"/>
    </location>
</feature>
<keyword evidence="1" id="KW-0472">Membrane</keyword>
<keyword evidence="1" id="KW-0812">Transmembrane</keyword>
<feature type="transmembrane region" description="Helical" evidence="1">
    <location>
        <begin position="189"/>
        <end position="210"/>
    </location>
</feature>
<feature type="transmembrane region" description="Helical" evidence="1">
    <location>
        <begin position="222"/>
        <end position="240"/>
    </location>
</feature>
<feature type="transmembrane region" description="Helical" evidence="1">
    <location>
        <begin position="247"/>
        <end position="266"/>
    </location>
</feature>
<name>A0ABT1DSA5_9ACTN</name>
<proteinExistence type="predicted"/>
<feature type="transmembrane region" description="Helical" evidence="1">
    <location>
        <begin position="164"/>
        <end position="182"/>
    </location>
</feature>
<evidence type="ECO:0000313" key="3">
    <source>
        <dbReference type="Proteomes" id="UP001523369"/>
    </source>
</evidence>
<sequence>MTDLLRERYTRLLRWYPVADRADRGAEIVDTYVDLAATGQRRPRPADAVDLMAGGLRQRLRAHSALGLADALPVAGSLALMMTTVLAAVWLINTESPGVWHDPASPMLGPFHSIGTPTWVAWLLAPLAAPLGLGRWAVAAAITVTAAVAVAVSVVPWFEMTALHPPLFLLVAQIGLGLAALAADNRRGLLDTAVVIAPAAVAAALAAMVVPEHQIGREALSVAALILVTAVVVLGVFFTARRDRRGWWPAALLVWPVLLLGMGLSLSSTYSFASRKAVVVWAVASLLAAVAVLTLAVRRQAWRARRRAEARILHFHRVAEQAAAEAKTSPPLAK</sequence>
<gene>
    <name evidence="2" type="ORF">M1L60_24215</name>
</gene>
<evidence type="ECO:0000313" key="2">
    <source>
        <dbReference type="EMBL" id="MCO8273705.1"/>
    </source>
</evidence>
<dbReference type="Proteomes" id="UP001523369">
    <property type="component" value="Unassembled WGS sequence"/>
</dbReference>
<accession>A0ABT1DSA5</accession>
<reference evidence="2 3" key="1">
    <citation type="submission" date="2022-06" db="EMBL/GenBank/DDBJ databases">
        <title>New Species of the Genus Actinoplanes, ActinopZanes ferrugineus.</title>
        <authorList>
            <person name="Ding P."/>
        </authorList>
    </citation>
    <scope>NUCLEOTIDE SEQUENCE [LARGE SCALE GENOMIC DNA]</scope>
    <source>
        <strain evidence="2 3">TRM88003</strain>
    </source>
</reference>
<dbReference type="EMBL" id="JAMYJR010000027">
    <property type="protein sequence ID" value="MCO8273705.1"/>
    <property type="molecule type" value="Genomic_DNA"/>
</dbReference>
<comment type="caution">
    <text evidence="2">The sequence shown here is derived from an EMBL/GenBank/DDBJ whole genome shotgun (WGS) entry which is preliminary data.</text>
</comment>
<keyword evidence="3" id="KW-1185">Reference proteome</keyword>
<feature type="transmembrane region" description="Helical" evidence="1">
    <location>
        <begin position="111"/>
        <end position="129"/>
    </location>
</feature>